<proteinExistence type="predicted"/>
<sequence>ANYQDYGFCGVIPKPYTKAQLSEVLSKIFDENGQT</sequence>
<reference evidence="1" key="1">
    <citation type="journal article" date="2014" name="Front. Microbiol.">
        <title>High frequency of phylogenetically diverse reductive dehalogenase-homologous genes in deep subseafloor sedimentary metagenomes.</title>
        <authorList>
            <person name="Kawai M."/>
            <person name="Futagami T."/>
            <person name="Toyoda A."/>
            <person name="Takaki Y."/>
            <person name="Nishi S."/>
            <person name="Hori S."/>
            <person name="Arai W."/>
            <person name="Tsubouchi T."/>
            <person name="Morono Y."/>
            <person name="Uchiyama I."/>
            <person name="Ito T."/>
            <person name="Fujiyama A."/>
            <person name="Inagaki F."/>
            <person name="Takami H."/>
        </authorList>
    </citation>
    <scope>NUCLEOTIDE SEQUENCE</scope>
    <source>
        <strain evidence="1">Expedition CK06-06</strain>
    </source>
</reference>
<protein>
    <submittedName>
        <fullName evidence="1">Uncharacterized protein</fullName>
    </submittedName>
</protein>
<name>X0Z3X4_9ZZZZ</name>
<evidence type="ECO:0000313" key="1">
    <source>
        <dbReference type="EMBL" id="GAG64045.1"/>
    </source>
</evidence>
<dbReference type="AlphaFoldDB" id="X0Z3X4"/>
<dbReference type="EMBL" id="BART01006463">
    <property type="protein sequence ID" value="GAG64045.1"/>
    <property type="molecule type" value="Genomic_DNA"/>
</dbReference>
<comment type="caution">
    <text evidence="1">The sequence shown here is derived from an EMBL/GenBank/DDBJ whole genome shotgun (WGS) entry which is preliminary data.</text>
</comment>
<feature type="non-terminal residue" evidence="1">
    <location>
        <position position="1"/>
    </location>
</feature>
<organism evidence="1">
    <name type="scientific">marine sediment metagenome</name>
    <dbReference type="NCBI Taxonomy" id="412755"/>
    <lineage>
        <taxon>unclassified sequences</taxon>
        <taxon>metagenomes</taxon>
        <taxon>ecological metagenomes</taxon>
    </lineage>
</organism>
<gene>
    <name evidence="1" type="ORF">S01H4_14749</name>
</gene>
<accession>X0Z3X4</accession>